<reference evidence="1 2" key="1">
    <citation type="submission" date="2010-04" db="EMBL/GenBank/DDBJ databases">
        <authorList>
            <person name="Muzny D."/>
            <person name="Qin X."/>
            <person name="Deng J."/>
            <person name="Jiang H."/>
            <person name="Liu Y."/>
            <person name="Qu J."/>
            <person name="Song X.-Z."/>
            <person name="Zhang L."/>
            <person name="Thornton R."/>
            <person name="Coyle M."/>
            <person name="Francisco L."/>
            <person name="Jackson L."/>
            <person name="Javaid M."/>
            <person name="Korchina V."/>
            <person name="Kovar C."/>
            <person name="Mata R."/>
            <person name="Mathew T."/>
            <person name="Ngo R."/>
            <person name="Nguyen L."/>
            <person name="Nguyen N."/>
            <person name="Okwuonu G."/>
            <person name="Ongeri F."/>
            <person name="Pham C."/>
            <person name="Simmons D."/>
            <person name="Wilczek-Boney K."/>
            <person name="Hale W."/>
            <person name="Jakkamsetti A."/>
            <person name="Pham P."/>
            <person name="Ruth R."/>
            <person name="San Lucas F."/>
            <person name="Warren J."/>
            <person name="Zhang J."/>
            <person name="Zhao Z."/>
            <person name="Zhou C."/>
            <person name="Zhu D."/>
            <person name="Lee S."/>
            <person name="Bess C."/>
            <person name="Blankenburg K."/>
            <person name="Forbes L."/>
            <person name="Fu Q."/>
            <person name="Gubbala S."/>
            <person name="Hirani K."/>
            <person name="Jayaseelan J.C."/>
            <person name="Lara F."/>
            <person name="Munidasa M."/>
            <person name="Palculict T."/>
            <person name="Patil S."/>
            <person name="Pu L.-L."/>
            <person name="Saada N."/>
            <person name="Tang L."/>
            <person name="Weissenberger G."/>
            <person name="Zhu Y."/>
            <person name="Hemphill L."/>
            <person name="Shang Y."/>
            <person name="Youmans B."/>
            <person name="Ayvaz T."/>
            <person name="Ross M."/>
            <person name="Santibanez J."/>
            <person name="Aqrawi P."/>
            <person name="Gross S."/>
            <person name="Joshi V."/>
            <person name="Fowler G."/>
            <person name="Nazareth L."/>
            <person name="Reid J."/>
            <person name="Worley K."/>
            <person name="Petrosino J."/>
            <person name="Highlander S."/>
            <person name="Gibbs R."/>
        </authorList>
    </citation>
    <scope>NUCLEOTIDE SEQUENCE [LARGE SCALE GENOMIC DNA]</scope>
    <source>
        <strain evidence="1 2">ATCC BAA-614</strain>
    </source>
</reference>
<dbReference type="HOGENOM" id="CLU_1990198_0_0_11"/>
<proteinExistence type="predicted"/>
<keyword evidence="2" id="KW-1185">Reference proteome</keyword>
<accession>D5P7C7</accession>
<name>D5P7C7_9MYCO</name>
<protein>
    <submittedName>
        <fullName evidence="1">Uncharacterized protein</fullName>
    </submittedName>
</protein>
<dbReference type="EMBL" id="ADNV01000197">
    <property type="protein sequence ID" value="EFG78002.1"/>
    <property type="molecule type" value="Genomic_DNA"/>
</dbReference>
<evidence type="ECO:0000313" key="2">
    <source>
        <dbReference type="Proteomes" id="UP000003653"/>
    </source>
</evidence>
<comment type="caution">
    <text evidence="1">The sequence shown here is derived from an EMBL/GenBank/DDBJ whole genome shotgun (WGS) entry which is preliminary data.</text>
</comment>
<dbReference type="AlphaFoldDB" id="D5P7C7"/>
<dbReference type="Proteomes" id="UP000003653">
    <property type="component" value="Unassembled WGS sequence"/>
</dbReference>
<organism evidence="1 2">
    <name type="scientific">Mycobacterium parascrofulaceum ATCC BAA-614</name>
    <dbReference type="NCBI Taxonomy" id="525368"/>
    <lineage>
        <taxon>Bacteria</taxon>
        <taxon>Bacillati</taxon>
        <taxon>Actinomycetota</taxon>
        <taxon>Actinomycetes</taxon>
        <taxon>Mycobacteriales</taxon>
        <taxon>Mycobacteriaceae</taxon>
        <taxon>Mycobacterium</taxon>
        <taxon>Mycobacterium simiae complex</taxon>
    </lineage>
</organism>
<sequence length="125" mass="14177">MSPVPLIYVPCVVQAVRHQNVQLIRTANLAISFNHAVRSHGGHCGDGRINGTFHKRYLRLAAEMPYSPPALRSRCADSQAVVDRRVATFHFESEFLVLPTRPHSYPRYSGRWRRSAALLHGLRFS</sequence>
<evidence type="ECO:0000313" key="1">
    <source>
        <dbReference type="EMBL" id="EFG78002.1"/>
    </source>
</evidence>
<gene>
    <name evidence="1" type="ORF">HMPREF0591_2071</name>
</gene>